<accession>A0A068TKS8</accession>
<dbReference type="STRING" id="49390.A0A068TKS8"/>
<keyword evidence="2" id="KW-1015">Disulfide bond</keyword>
<dbReference type="EMBL" id="HG739085">
    <property type="protein sequence ID" value="CDO96791.1"/>
    <property type="molecule type" value="Genomic_DNA"/>
</dbReference>
<dbReference type="Proteomes" id="UP000295252">
    <property type="component" value="Chromosome IV"/>
</dbReference>
<dbReference type="AlphaFoldDB" id="A0A068TKS8"/>
<keyword evidence="4" id="KW-1185">Reference proteome</keyword>
<reference evidence="4" key="1">
    <citation type="journal article" date="2014" name="Science">
        <title>The coffee genome provides insight into the convergent evolution of caffeine biosynthesis.</title>
        <authorList>
            <person name="Denoeud F."/>
            <person name="Carretero-Paulet L."/>
            <person name="Dereeper A."/>
            <person name="Droc G."/>
            <person name="Guyot R."/>
            <person name="Pietrella M."/>
            <person name="Zheng C."/>
            <person name="Alberti A."/>
            <person name="Anthony F."/>
            <person name="Aprea G."/>
            <person name="Aury J.M."/>
            <person name="Bento P."/>
            <person name="Bernard M."/>
            <person name="Bocs S."/>
            <person name="Campa C."/>
            <person name="Cenci A."/>
            <person name="Combes M.C."/>
            <person name="Crouzillat D."/>
            <person name="Da Silva C."/>
            <person name="Daddiego L."/>
            <person name="De Bellis F."/>
            <person name="Dussert S."/>
            <person name="Garsmeur O."/>
            <person name="Gayraud T."/>
            <person name="Guignon V."/>
            <person name="Jahn K."/>
            <person name="Jamilloux V."/>
            <person name="Joet T."/>
            <person name="Labadie K."/>
            <person name="Lan T."/>
            <person name="Leclercq J."/>
            <person name="Lepelley M."/>
            <person name="Leroy T."/>
            <person name="Li L.T."/>
            <person name="Librado P."/>
            <person name="Lopez L."/>
            <person name="Munoz A."/>
            <person name="Noel B."/>
            <person name="Pallavicini A."/>
            <person name="Perrotta G."/>
            <person name="Poncet V."/>
            <person name="Pot D."/>
            <person name="Priyono X."/>
            <person name="Rigoreau M."/>
            <person name="Rouard M."/>
            <person name="Rozas J."/>
            <person name="Tranchant-Dubreuil C."/>
            <person name="VanBuren R."/>
            <person name="Zhang Q."/>
            <person name="Andrade A.C."/>
            <person name="Argout X."/>
            <person name="Bertrand B."/>
            <person name="de Kochko A."/>
            <person name="Graziosi G."/>
            <person name="Henry R.J."/>
            <person name="Jayarama X."/>
            <person name="Ming R."/>
            <person name="Nagai C."/>
            <person name="Rounsley S."/>
            <person name="Sankoff D."/>
            <person name="Giuliano G."/>
            <person name="Albert V.A."/>
            <person name="Wincker P."/>
            <person name="Lashermes P."/>
        </authorList>
    </citation>
    <scope>NUCLEOTIDE SEQUENCE [LARGE SCALE GENOMIC DNA]</scope>
    <source>
        <strain evidence="4">cv. DH200-94</strain>
    </source>
</reference>
<evidence type="ECO:0000313" key="3">
    <source>
        <dbReference type="EMBL" id="CDO96791.1"/>
    </source>
</evidence>
<gene>
    <name evidence="3" type="ORF">GSCOC_T00013921001</name>
</gene>
<sequence>MFFISIAQAANPQFKVEGEVYCDKCRAQLKNRLSEPMPGTNFVYLEPLAPFFHARHLTYSLEGQTEASTIYSLEVEGDHEDEICEDVLVKSNKPDCSEIPKQGLAQASSRISLTANNGIVD</sequence>
<dbReference type="PANTHER" id="PTHR31614">
    <property type="entry name" value="PROTEIN DOWNSTREAM OF FLC-RELATED"/>
    <property type="match status" value="1"/>
</dbReference>
<evidence type="ECO:0000256" key="2">
    <source>
        <dbReference type="ARBA" id="ARBA00023157"/>
    </source>
</evidence>
<dbReference type="PhylomeDB" id="A0A068TKS8"/>
<evidence type="ECO:0000256" key="1">
    <source>
        <dbReference type="ARBA" id="ARBA00010049"/>
    </source>
</evidence>
<dbReference type="PANTHER" id="PTHR31614:SF24">
    <property type="entry name" value="OLEE1-LIKE PROTEIN"/>
    <property type="match status" value="1"/>
</dbReference>
<dbReference type="OrthoDB" id="1888725at2759"/>
<organism evidence="3 4">
    <name type="scientific">Coffea canephora</name>
    <name type="common">Robusta coffee</name>
    <dbReference type="NCBI Taxonomy" id="49390"/>
    <lineage>
        <taxon>Eukaryota</taxon>
        <taxon>Viridiplantae</taxon>
        <taxon>Streptophyta</taxon>
        <taxon>Embryophyta</taxon>
        <taxon>Tracheophyta</taxon>
        <taxon>Spermatophyta</taxon>
        <taxon>Magnoliopsida</taxon>
        <taxon>eudicotyledons</taxon>
        <taxon>Gunneridae</taxon>
        <taxon>Pentapetalae</taxon>
        <taxon>asterids</taxon>
        <taxon>lamiids</taxon>
        <taxon>Gentianales</taxon>
        <taxon>Rubiaceae</taxon>
        <taxon>Ixoroideae</taxon>
        <taxon>Gardenieae complex</taxon>
        <taxon>Bertiereae - Coffeeae clade</taxon>
        <taxon>Coffeeae</taxon>
        <taxon>Coffea</taxon>
    </lineage>
</organism>
<name>A0A068TKS8_COFCA</name>
<proteinExistence type="inferred from homology"/>
<protein>
    <submittedName>
        <fullName evidence="3">Uncharacterized protein</fullName>
    </submittedName>
</protein>
<evidence type="ECO:0000313" key="4">
    <source>
        <dbReference type="Proteomes" id="UP000295252"/>
    </source>
</evidence>
<comment type="similarity">
    <text evidence="1">Belongs to the Ole e I family.</text>
</comment>
<dbReference type="Gramene" id="CDO96791">
    <property type="protein sequence ID" value="CDO96791"/>
    <property type="gene ID" value="GSCOC_T00013921001"/>
</dbReference>
<dbReference type="InParanoid" id="A0A068TKS8"/>
<dbReference type="InterPro" id="IPR006041">
    <property type="entry name" value="Pollen_Ole_e1_allergen"/>
</dbReference>
<dbReference type="Pfam" id="PF01190">
    <property type="entry name" value="Pollen_Ole_e_1"/>
    <property type="match status" value="1"/>
</dbReference>